<dbReference type="EMBL" id="AVOT02043060">
    <property type="protein sequence ID" value="MBW0538479.1"/>
    <property type="molecule type" value="Genomic_DNA"/>
</dbReference>
<name>A0A9Q3IH23_9BASI</name>
<dbReference type="AlphaFoldDB" id="A0A9Q3IH23"/>
<dbReference type="Proteomes" id="UP000765509">
    <property type="component" value="Unassembled WGS sequence"/>
</dbReference>
<evidence type="ECO:0000313" key="2">
    <source>
        <dbReference type="EMBL" id="MBW0538479.1"/>
    </source>
</evidence>
<evidence type="ECO:0000313" key="3">
    <source>
        <dbReference type="Proteomes" id="UP000765509"/>
    </source>
</evidence>
<evidence type="ECO:0000256" key="1">
    <source>
        <dbReference type="SAM" id="MobiDB-lite"/>
    </source>
</evidence>
<comment type="caution">
    <text evidence="2">The sequence shown here is derived from an EMBL/GenBank/DDBJ whole genome shotgun (WGS) entry which is preliminary data.</text>
</comment>
<accession>A0A9Q3IH23</accession>
<gene>
    <name evidence="2" type="ORF">O181_078194</name>
</gene>
<sequence length="216" mass="24214">MQGSSHKYLQPGLHIPKDSAGYNGKLIPDGQNNDGITEKGGSQIEISKMISDIVDAITELYEAINDVKRDVSYKDLSISNNLKANNLSLSQINETLMCFENILRTVKTSNNDNSFGNKINEPSAMIKELTDKSSNFNIYDIIETRIKQAIDIIKTDNKKIADDISYSFTEVKTYKIALNKCFDASQEELSKSTIKLNQVTSDNTTQTELWQGLPYK</sequence>
<organism evidence="2 3">
    <name type="scientific">Austropuccinia psidii MF-1</name>
    <dbReference type="NCBI Taxonomy" id="1389203"/>
    <lineage>
        <taxon>Eukaryota</taxon>
        <taxon>Fungi</taxon>
        <taxon>Dikarya</taxon>
        <taxon>Basidiomycota</taxon>
        <taxon>Pucciniomycotina</taxon>
        <taxon>Pucciniomycetes</taxon>
        <taxon>Pucciniales</taxon>
        <taxon>Sphaerophragmiaceae</taxon>
        <taxon>Austropuccinia</taxon>
    </lineage>
</organism>
<reference evidence="2" key="1">
    <citation type="submission" date="2021-03" db="EMBL/GenBank/DDBJ databases">
        <title>Draft genome sequence of rust myrtle Austropuccinia psidii MF-1, a brazilian biotype.</title>
        <authorList>
            <person name="Quecine M.C."/>
            <person name="Pachon D.M.R."/>
            <person name="Bonatelli M.L."/>
            <person name="Correr F.H."/>
            <person name="Franceschini L.M."/>
            <person name="Leite T.F."/>
            <person name="Margarido G.R.A."/>
            <person name="Almeida C.A."/>
            <person name="Ferrarezi J.A."/>
            <person name="Labate C.A."/>
        </authorList>
    </citation>
    <scope>NUCLEOTIDE SEQUENCE</scope>
    <source>
        <strain evidence="2">MF-1</strain>
    </source>
</reference>
<protein>
    <submittedName>
        <fullName evidence="2">Uncharacterized protein</fullName>
    </submittedName>
</protein>
<keyword evidence="3" id="KW-1185">Reference proteome</keyword>
<feature type="region of interest" description="Disordered" evidence="1">
    <location>
        <begin position="1"/>
        <end position="21"/>
    </location>
</feature>
<proteinExistence type="predicted"/>